<dbReference type="SUPFAM" id="SSF52540">
    <property type="entry name" value="P-loop containing nucleoside triphosphate hydrolases"/>
    <property type="match status" value="1"/>
</dbReference>
<evidence type="ECO:0000313" key="4">
    <source>
        <dbReference type="Proteomes" id="UP000177349"/>
    </source>
</evidence>
<protein>
    <recommendedName>
        <fullName evidence="2">MoxR domain-containing protein</fullName>
    </recommendedName>
</protein>
<dbReference type="AlphaFoldDB" id="A0A1G2BV57"/>
<sequence>MSRLALQDVQRAAGEFHRYFDGLKECFVGRDRIIDLLKAAMAMREHVLIFGPPGTTKTALCDVAFAGIIGAEKFHLEYSMFMQEDAIFGPYDTKKMRDQGILEHRTEGMLPEAHFARLGEFLDGSMPLLRSTLAALNERKMRRGRQVIDMPLMTVYCDTNKDPGAYLKQNPYAFAVLDRIAFVAQVGYLQTKEEMTEMFRRFQSGTTKRNPGTISFDVINELSELVVLPPSLIGDQLIYLKLGEAAMDYREQRKQLTTNGGLVLPEITDRRFCVGTQMLEVAAVLDGRLEVIPKDLLAVHPVLGSTDPERDLWIKIAQKKIEEIEAEKKQQLSSAQVTALDAIMQRAEGLDLRDVKESKHAYGVLHASLDHVIPENDEVSERKKKVSDKLEAIRQQLSEAVLQQEGLSHSGTSTN</sequence>
<dbReference type="InterPro" id="IPR027417">
    <property type="entry name" value="P-loop_NTPase"/>
</dbReference>
<dbReference type="InterPro" id="IPR050513">
    <property type="entry name" value="RavA_ATPases"/>
</dbReference>
<dbReference type="PANTHER" id="PTHR32204:SF0">
    <property type="entry name" value="ATPASE RAVA"/>
    <property type="match status" value="1"/>
</dbReference>
<dbReference type="PANTHER" id="PTHR32204">
    <property type="entry name" value="ATPASE RAVA"/>
    <property type="match status" value="1"/>
</dbReference>
<evidence type="ECO:0000259" key="2">
    <source>
        <dbReference type="Pfam" id="PF20030"/>
    </source>
</evidence>
<dbReference type="Pfam" id="PF20030">
    <property type="entry name" value="bpMoxR"/>
    <property type="match status" value="1"/>
</dbReference>
<feature type="coiled-coil region" evidence="1">
    <location>
        <begin position="376"/>
        <end position="403"/>
    </location>
</feature>
<dbReference type="InterPro" id="IPR045427">
    <property type="entry name" value="MoxR"/>
</dbReference>
<gene>
    <name evidence="3" type="ORF">A3B31_03570</name>
</gene>
<feature type="domain" description="MoxR" evidence="2">
    <location>
        <begin position="20"/>
        <end position="198"/>
    </location>
</feature>
<accession>A0A1G2BV57</accession>
<organism evidence="3 4">
    <name type="scientific">Candidatus Komeilibacteria bacterium RIFCSPLOWO2_01_FULL_53_11</name>
    <dbReference type="NCBI Taxonomy" id="1798552"/>
    <lineage>
        <taxon>Bacteria</taxon>
        <taxon>Candidatus Komeiliibacteriota</taxon>
    </lineage>
</organism>
<dbReference type="EMBL" id="MHKN01000005">
    <property type="protein sequence ID" value="OGY92928.1"/>
    <property type="molecule type" value="Genomic_DNA"/>
</dbReference>
<dbReference type="Gene3D" id="3.40.50.300">
    <property type="entry name" value="P-loop containing nucleotide triphosphate hydrolases"/>
    <property type="match status" value="1"/>
</dbReference>
<proteinExistence type="predicted"/>
<comment type="caution">
    <text evidence="3">The sequence shown here is derived from an EMBL/GenBank/DDBJ whole genome shotgun (WGS) entry which is preliminary data.</text>
</comment>
<keyword evidence="1" id="KW-0175">Coiled coil</keyword>
<name>A0A1G2BV57_9BACT</name>
<dbReference type="Proteomes" id="UP000177349">
    <property type="component" value="Unassembled WGS sequence"/>
</dbReference>
<evidence type="ECO:0000313" key="3">
    <source>
        <dbReference type="EMBL" id="OGY92928.1"/>
    </source>
</evidence>
<reference evidence="3 4" key="1">
    <citation type="journal article" date="2016" name="Nat. Commun.">
        <title>Thousands of microbial genomes shed light on interconnected biogeochemical processes in an aquifer system.</title>
        <authorList>
            <person name="Anantharaman K."/>
            <person name="Brown C.T."/>
            <person name="Hug L.A."/>
            <person name="Sharon I."/>
            <person name="Castelle C.J."/>
            <person name="Probst A.J."/>
            <person name="Thomas B.C."/>
            <person name="Singh A."/>
            <person name="Wilkins M.J."/>
            <person name="Karaoz U."/>
            <person name="Brodie E.L."/>
            <person name="Williams K.H."/>
            <person name="Hubbard S.S."/>
            <person name="Banfield J.F."/>
        </authorList>
    </citation>
    <scope>NUCLEOTIDE SEQUENCE [LARGE SCALE GENOMIC DNA]</scope>
</reference>
<evidence type="ECO:0000256" key="1">
    <source>
        <dbReference type="SAM" id="Coils"/>
    </source>
</evidence>